<evidence type="ECO:0000259" key="1">
    <source>
        <dbReference type="Pfam" id="PF03372"/>
    </source>
</evidence>
<keyword evidence="2" id="KW-0255">Endonuclease</keyword>
<evidence type="ECO:0000313" key="3">
    <source>
        <dbReference type="Proteomes" id="UP000693970"/>
    </source>
</evidence>
<protein>
    <submittedName>
        <fullName evidence="2">Endonuclease/exonuclease/phosphatase family protein</fullName>
    </submittedName>
</protein>
<dbReference type="InterPro" id="IPR005135">
    <property type="entry name" value="Endo/exonuclease/phosphatase"/>
</dbReference>
<dbReference type="AlphaFoldDB" id="A0A9K3KM85"/>
<dbReference type="GO" id="GO:0000175">
    <property type="term" value="F:3'-5'-RNA exonuclease activity"/>
    <property type="evidence" value="ECO:0007669"/>
    <property type="project" value="TreeGrafter"/>
</dbReference>
<dbReference type="EMBL" id="JAGRRH010000021">
    <property type="protein sequence ID" value="KAG7346294.1"/>
    <property type="molecule type" value="Genomic_DNA"/>
</dbReference>
<keyword evidence="3" id="KW-1185">Reference proteome</keyword>
<proteinExistence type="predicted"/>
<accession>A0A9K3KM85</accession>
<gene>
    <name evidence="2" type="ORF">IV203_005362</name>
</gene>
<organism evidence="2 3">
    <name type="scientific">Nitzschia inconspicua</name>
    <dbReference type="NCBI Taxonomy" id="303405"/>
    <lineage>
        <taxon>Eukaryota</taxon>
        <taxon>Sar</taxon>
        <taxon>Stramenopiles</taxon>
        <taxon>Ochrophyta</taxon>
        <taxon>Bacillariophyta</taxon>
        <taxon>Bacillariophyceae</taxon>
        <taxon>Bacillariophycidae</taxon>
        <taxon>Bacillariales</taxon>
        <taxon>Bacillariaceae</taxon>
        <taxon>Nitzschia</taxon>
    </lineage>
</organism>
<evidence type="ECO:0000313" key="2">
    <source>
        <dbReference type="EMBL" id="KAG7346294.1"/>
    </source>
</evidence>
<comment type="caution">
    <text evidence="2">The sequence shown here is derived from an EMBL/GenBank/DDBJ whole genome shotgun (WGS) entry which is preliminary data.</text>
</comment>
<dbReference type="GO" id="GO:0005739">
    <property type="term" value="C:mitochondrion"/>
    <property type="evidence" value="ECO:0007669"/>
    <property type="project" value="TreeGrafter"/>
</dbReference>
<dbReference type="Proteomes" id="UP000693970">
    <property type="component" value="Unassembled WGS sequence"/>
</dbReference>
<dbReference type="Pfam" id="PF03372">
    <property type="entry name" value="Exo_endo_phos"/>
    <property type="match status" value="1"/>
</dbReference>
<keyword evidence="2" id="KW-0540">Nuclease</keyword>
<dbReference type="PANTHER" id="PTHR12121">
    <property type="entry name" value="CARBON CATABOLITE REPRESSOR PROTEIN 4"/>
    <property type="match status" value="1"/>
</dbReference>
<name>A0A9K3KM85_9STRA</name>
<sequence length="726" mass="82484">MLPKGVPMDYNQQNKPIQARVPPSRFVQGTGIPALNSSLDVSPERKREIFVLSSDHYGSVASTSKSQPTKTPTPVLVQHEKLTTSSFEVGEDSGEDNLSVRIELFIFPPQNYQTTRQRRHSGQQGACDKEPAQISLVMARTRCEPATQCIKRMELSLAKKLKPVFLDEGRISQNVRKEKVSKKGLQKLDVSAFLLQEDKLARLEETDMGTMTTEAFFRLRPSQSIQIIVKVDSNFVAEIPITIECNPPTIVSVQTFEKFHSKIFPEVPLVVEVETIHATGAVIDWYVGQNLVCHKSSCYTPTFGLAKKSIGIVITPYRDDHTGRGFEEAYEFAEKVEENLPENATLHARQNWLLPLEQTMATKELRVMSYNVLADQNAYSISDGQPFFPWVSADTLNRARRMPLILHEMLSYRADLICLQEVDELVYETLFRPCMRCFNYQGYYQGKKSNGTKEGCAIFFSLSKFEVTSESNLTAFGISELLIKEIPYLQPGDWNDCAQPVVDLLARTPDLKSVIQHQLGHVLQVAHLRDKRGYPLLVANTHLFYHPAASHIRALQCFAIAYKLSEEQRDMGDVPFILCGDFNSEIWNCPRLFTQHQTQRNFCIPEVTDWQKDLNTFNFFRDSEEPCSPEFHNDFPSLQLPKNFPEIISGYPEYPELTHYVLGFQATLDHILMTRSSSQGSLTPVRQAPIPSLDSITRDVAMPSKRFPSDHISVVSDISWQRKIKT</sequence>
<reference evidence="2" key="2">
    <citation type="submission" date="2021-04" db="EMBL/GenBank/DDBJ databases">
        <authorList>
            <person name="Podell S."/>
        </authorList>
    </citation>
    <scope>NUCLEOTIDE SEQUENCE</scope>
    <source>
        <strain evidence="2">Hildebrandi</strain>
    </source>
</reference>
<feature type="domain" description="Endonuclease/exonuclease/phosphatase" evidence="1">
    <location>
        <begin position="368"/>
        <end position="711"/>
    </location>
</feature>
<reference evidence="2" key="1">
    <citation type="journal article" date="2021" name="Sci. Rep.">
        <title>Diploid genomic architecture of Nitzschia inconspicua, an elite biomass production diatom.</title>
        <authorList>
            <person name="Oliver A."/>
            <person name="Podell S."/>
            <person name="Pinowska A."/>
            <person name="Traller J.C."/>
            <person name="Smith S.R."/>
            <person name="McClure R."/>
            <person name="Beliaev A."/>
            <person name="Bohutskyi P."/>
            <person name="Hill E.A."/>
            <person name="Rabines A."/>
            <person name="Zheng H."/>
            <person name="Allen L.Z."/>
            <person name="Kuo A."/>
            <person name="Grigoriev I.V."/>
            <person name="Allen A.E."/>
            <person name="Hazlebeck D."/>
            <person name="Allen E.E."/>
        </authorList>
    </citation>
    <scope>NUCLEOTIDE SEQUENCE</scope>
    <source>
        <strain evidence="2">Hildebrandi</strain>
    </source>
</reference>
<dbReference type="PANTHER" id="PTHR12121:SF37">
    <property type="entry name" value="2',5'-PHOSPHODIESTERASE 12"/>
    <property type="match status" value="1"/>
</dbReference>
<dbReference type="GO" id="GO:0004519">
    <property type="term" value="F:endonuclease activity"/>
    <property type="evidence" value="ECO:0007669"/>
    <property type="project" value="UniProtKB-KW"/>
</dbReference>
<dbReference type="OrthoDB" id="412787at2759"/>
<dbReference type="GO" id="GO:0000288">
    <property type="term" value="P:nuclear-transcribed mRNA catabolic process, deadenylation-dependent decay"/>
    <property type="evidence" value="ECO:0007669"/>
    <property type="project" value="TreeGrafter"/>
</dbReference>
<keyword evidence="2" id="KW-0378">Hydrolase</keyword>
<dbReference type="InterPro" id="IPR050410">
    <property type="entry name" value="CCR4/nocturin_mRNA_transcr"/>
</dbReference>